<feature type="region of interest" description="Disordered" evidence="8">
    <location>
        <begin position="808"/>
        <end position="1561"/>
    </location>
</feature>
<dbReference type="InterPro" id="IPR036961">
    <property type="entry name" value="Kinesin_motor_dom_sf"/>
</dbReference>
<evidence type="ECO:0000256" key="2">
    <source>
        <dbReference type="ARBA" id="ARBA00022490"/>
    </source>
</evidence>
<dbReference type="Pfam" id="PF00225">
    <property type="entry name" value="Kinesin"/>
    <property type="match status" value="1"/>
</dbReference>
<dbReference type="InterPro" id="IPR001752">
    <property type="entry name" value="Kinesin_motor_dom"/>
</dbReference>
<feature type="compositionally biased region" description="Basic residues" evidence="8">
    <location>
        <begin position="921"/>
        <end position="930"/>
    </location>
</feature>
<dbReference type="PRINTS" id="PR00380">
    <property type="entry name" value="KINESINHEAVY"/>
</dbReference>
<evidence type="ECO:0000313" key="11">
    <source>
        <dbReference type="Proteomes" id="UP001431209"/>
    </source>
</evidence>
<keyword evidence="11" id="KW-1185">Reference proteome</keyword>
<dbReference type="PANTHER" id="PTHR47969:SF15">
    <property type="entry name" value="CHROMOSOME-ASSOCIATED KINESIN KIF4A-RELATED"/>
    <property type="match status" value="1"/>
</dbReference>
<feature type="compositionally biased region" description="Basic and acidic residues" evidence="8">
    <location>
        <begin position="978"/>
        <end position="992"/>
    </location>
</feature>
<keyword evidence="4 6" id="KW-0067">ATP-binding</keyword>
<feature type="compositionally biased region" description="Basic and acidic residues" evidence="8">
    <location>
        <begin position="1484"/>
        <end position="1561"/>
    </location>
</feature>
<comment type="similarity">
    <text evidence="6">Belongs to the TRAFAC class myosin-kinesin ATPase superfamily. Kinesin family.</text>
</comment>
<feature type="coiled-coil region" evidence="7">
    <location>
        <begin position="575"/>
        <end position="623"/>
    </location>
</feature>
<evidence type="ECO:0000256" key="5">
    <source>
        <dbReference type="ARBA" id="ARBA00023054"/>
    </source>
</evidence>
<feature type="compositionally biased region" description="Basic residues" evidence="8">
    <location>
        <begin position="438"/>
        <end position="449"/>
    </location>
</feature>
<evidence type="ECO:0000256" key="8">
    <source>
        <dbReference type="SAM" id="MobiDB-lite"/>
    </source>
</evidence>
<dbReference type="InterPro" id="IPR027640">
    <property type="entry name" value="Kinesin-like_fam"/>
</dbReference>
<feature type="compositionally biased region" description="Pro residues" evidence="8">
    <location>
        <begin position="891"/>
        <end position="906"/>
    </location>
</feature>
<dbReference type="GO" id="GO:0008017">
    <property type="term" value="F:microtubule binding"/>
    <property type="evidence" value="ECO:0007669"/>
    <property type="project" value="InterPro"/>
</dbReference>
<evidence type="ECO:0000256" key="6">
    <source>
        <dbReference type="PROSITE-ProRule" id="PRU00283"/>
    </source>
</evidence>
<feature type="domain" description="Kinesin motor" evidence="9">
    <location>
        <begin position="45"/>
        <end position="368"/>
    </location>
</feature>
<feature type="region of interest" description="Disordered" evidence="8">
    <location>
        <begin position="414"/>
        <end position="449"/>
    </location>
</feature>
<feature type="region of interest" description="Disordered" evidence="8">
    <location>
        <begin position="697"/>
        <end position="716"/>
    </location>
</feature>
<comment type="subcellular location">
    <subcellularLocation>
        <location evidence="1">Cytoplasm</location>
    </subcellularLocation>
</comment>
<dbReference type="PANTHER" id="PTHR47969">
    <property type="entry name" value="CHROMOSOME-ASSOCIATED KINESIN KIF4A-RELATED"/>
    <property type="match status" value="1"/>
</dbReference>
<feature type="coiled-coil region" evidence="7">
    <location>
        <begin position="520"/>
        <end position="547"/>
    </location>
</feature>
<evidence type="ECO:0000259" key="9">
    <source>
        <dbReference type="PROSITE" id="PS50067"/>
    </source>
</evidence>
<feature type="compositionally biased region" description="Basic and acidic residues" evidence="8">
    <location>
        <begin position="1361"/>
        <end position="1477"/>
    </location>
</feature>
<feature type="compositionally biased region" description="Polar residues" evidence="8">
    <location>
        <begin position="808"/>
        <end position="819"/>
    </location>
</feature>
<protein>
    <submittedName>
        <fullName evidence="10">Kinesin-like protein</fullName>
    </submittedName>
</protein>
<comment type="caution">
    <text evidence="10">The sequence shown here is derived from an EMBL/GenBank/DDBJ whole genome shotgun (WGS) entry which is preliminary data.</text>
</comment>
<sequence>MQRNHNTKKEATPQQQFQGYVSPVQSDYRQDSPTPNSYDNAVDVNIKVVVRVRPLNIIETRRGDGLCVKVGNDGETLQFNSLTNMKTQGKPQQAGQPNVVNKTFTFDKSFDEYTTQEQMFSSCGVKELIDLAIQGFSTTVFAYGQTGSGKTFTIAGDDTNNLQNGIVPRATSYIFECVNQMRQQGINVSVNASYLEIWNEQINDLLNLQSINLPVRFGGRGFFVESLIVVECFHYDDMMLVVQEGISNRKVSSHDLNKDSSRSHSIFTVQFVVEYPDPMDPYGSSTSKRSGKIHFVDLAGSERLKESKAKGAAAVETAHINKSLLTLGKVIRVLSDPKHDKSVFVPYRDSKLTQLLMDSIGGGIHTTLKKRSTHFSMQTAAKKIKNKPFVTVDPKEEYIYNLKSEISALREQVSSLQAASTPPSDLDRASSSDSSTKKSNRRSSSKKAYKLNSGASSLFEIQDGENNTSTVIEPKEHKLKTLDQVVDGVNVDRSISSLSGIGSAMSGSSGSYYPPLDPQFASIVAQKERLEAEMKDLKTLLAQSNSHIIPNKSFIANEQDAERVRAENIEMTKALTSLKQLLQQREERVKKEKQASHQLNYCIQEYENKLSQLTMQHSLLQERCEQMKLFIQEQGLHYENQQQELHSTIIQQQEHLQMANIDEEEYDRIKREHKYLMMENQYLKRMFLEKNIQLEQYDPDNKDHSSVSTSQEYDSSFRGAEKEQVVPFVKSIKNSRPSSVASSLASLKQQAVEDSQVFVEDPPVVEAIASISPPSPTARSASASATAVVDSDGVNQSLAVETVFSSDSVFGKNPVTTPMSVRGKSPPPPDVSPIAEKKEKAHVITLQSPPPGHTRHPKERPRKQENIELPEVHVLNVESNKNKENSVQSVPTPPRQTTPSSQPPAAKPLSAGRDSYGATAAKRRGSAKSKSKMDSDKQSLDQNIVRDVVTTPVDQPDSNKEDQIPKDVEPTIIPDATSIEKDTDQAIHHTESAEAASDVKPAHEVIVPGELKSEPKQETIEQEHIVEKQLDDRAENHVSPLVNHIENEQNQNEKMPSKPANSKSKSKVKKNKIKDEETPLNKQDSSSEVVPEVKNAPLVQHSDSPPSDVNHVETKQHIEPNQTQEPATTIQSRVPTPQMHQDESIVSITQQVKSRPSSGSTTTQNIERPKSKSSSRAATPSTLQKTDRVDAIESHSDKNTHPNADVKNEKEKIKNVEEEPKNVKVEKKTEEKVAEAPKENVKVEEKPKNEVEGKLNVKVEQKPNSEHVKMEEKPKNEVEGKLNVKVEQKPNSEHVKVEEKQKSEDVKVEQKPSSEEIKVEEKQKNEVEGKLNVKVEQKSKSEDIKVEQKPKNEDANVEGKLNVKVEQKPKSEAEGKPNVEKKIENVVEKKTEEKVDEELKNEKEKTKNVEEEPKNVKVEKKTEEKVAEAPKENVKMEEKPKSEDVKVEQKPKSEDIKVEQKSKSEEIKVEKKPKNEDANVEGKLNVDVKVEGKVEQKSKSEAPKENVKTEEKPKNEDAKVEGKLNVDVKAEQKPKSEDVKVVKESEPLPKVEGTEPDTQRT</sequence>
<keyword evidence="5 7" id="KW-0175">Coiled coil</keyword>
<accession>A0AAW2Z6K8</accession>
<evidence type="ECO:0000256" key="4">
    <source>
        <dbReference type="ARBA" id="ARBA00022840"/>
    </source>
</evidence>
<dbReference type="InterPro" id="IPR019821">
    <property type="entry name" value="Kinesin_motor_CS"/>
</dbReference>
<evidence type="ECO:0000256" key="7">
    <source>
        <dbReference type="SAM" id="Coils"/>
    </source>
</evidence>
<dbReference type="SUPFAM" id="SSF52540">
    <property type="entry name" value="P-loop containing nucleoside triphosphate hydrolases"/>
    <property type="match status" value="1"/>
</dbReference>
<evidence type="ECO:0000256" key="3">
    <source>
        <dbReference type="ARBA" id="ARBA00022741"/>
    </source>
</evidence>
<keyword evidence="6" id="KW-0505">Motor protein</keyword>
<keyword evidence="2" id="KW-0963">Cytoplasm</keyword>
<dbReference type="Proteomes" id="UP001431209">
    <property type="component" value="Unassembled WGS sequence"/>
</dbReference>
<dbReference type="PROSITE" id="PS00411">
    <property type="entry name" value="KINESIN_MOTOR_1"/>
    <property type="match status" value="1"/>
</dbReference>
<dbReference type="GO" id="GO:0005875">
    <property type="term" value="C:microtubule associated complex"/>
    <property type="evidence" value="ECO:0007669"/>
    <property type="project" value="TreeGrafter"/>
</dbReference>
<dbReference type="GO" id="GO:0005737">
    <property type="term" value="C:cytoplasm"/>
    <property type="evidence" value="ECO:0007669"/>
    <property type="project" value="UniProtKB-SubCell"/>
</dbReference>
<evidence type="ECO:0000256" key="1">
    <source>
        <dbReference type="ARBA" id="ARBA00004496"/>
    </source>
</evidence>
<reference evidence="10 11" key="1">
    <citation type="submission" date="2024-03" db="EMBL/GenBank/DDBJ databases">
        <title>The Acrasis kona genome and developmental transcriptomes reveal deep origins of eukaryotic multicellular pathways.</title>
        <authorList>
            <person name="Sheikh S."/>
            <person name="Fu C.-J."/>
            <person name="Brown M.W."/>
            <person name="Baldauf S.L."/>
        </authorList>
    </citation>
    <scope>NUCLEOTIDE SEQUENCE [LARGE SCALE GENOMIC DNA]</scope>
    <source>
        <strain evidence="10 11">ATCC MYA-3509</strain>
    </source>
</reference>
<dbReference type="PROSITE" id="PS50067">
    <property type="entry name" value="KINESIN_MOTOR_2"/>
    <property type="match status" value="1"/>
</dbReference>
<feature type="compositionally biased region" description="Basic and acidic residues" evidence="8">
    <location>
        <begin position="957"/>
        <end position="969"/>
    </location>
</feature>
<keyword evidence="3 6" id="KW-0547">Nucleotide-binding</keyword>
<feature type="compositionally biased region" description="Polar residues" evidence="8">
    <location>
        <begin position="414"/>
        <end position="423"/>
    </location>
</feature>
<dbReference type="GO" id="GO:0003777">
    <property type="term" value="F:microtubule motor activity"/>
    <property type="evidence" value="ECO:0007669"/>
    <property type="project" value="InterPro"/>
</dbReference>
<feature type="binding site" evidence="6">
    <location>
        <begin position="144"/>
        <end position="151"/>
    </location>
    <ligand>
        <name>ATP</name>
        <dbReference type="ChEBI" id="CHEBI:30616"/>
    </ligand>
</feature>
<name>A0AAW2Z6K8_9EUKA</name>
<dbReference type="CDD" id="cd00106">
    <property type="entry name" value="KISc"/>
    <property type="match status" value="1"/>
</dbReference>
<proteinExistence type="inferred from homology"/>
<dbReference type="EMBL" id="JAOPGA020001102">
    <property type="protein sequence ID" value="KAL0485105.1"/>
    <property type="molecule type" value="Genomic_DNA"/>
</dbReference>
<dbReference type="GO" id="GO:0005524">
    <property type="term" value="F:ATP binding"/>
    <property type="evidence" value="ECO:0007669"/>
    <property type="project" value="UniProtKB-UniRule"/>
</dbReference>
<evidence type="ECO:0000313" key="10">
    <source>
        <dbReference type="EMBL" id="KAL0485105.1"/>
    </source>
</evidence>
<dbReference type="InterPro" id="IPR027417">
    <property type="entry name" value="P-loop_NTPase"/>
</dbReference>
<feature type="compositionally biased region" description="Polar residues" evidence="8">
    <location>
        <begin position="1119"/>
        <end position="1184"/>
    </location>
</feature>
<dbReference type="GO" id="GO:0007052">
    <property type="term" value="P:mitotic spindle organization"/>
    <property type="evidence" value="ECO:0007669"/>
    <property type="project" value="TreeGrafter"/>
</dbReference>
<dbReference type="GO" id="GO:0051231">
    <property type="term" value="P:spindle elongation"/>
    <property type="evidence" value="ECO:0007669"/>
    <property type="project" value="TreeGrafter"/>
</dbReference>
<dbReference type="GO" id="GO:0007018">
    <property type="term" value="P:microtubule-based movement"/>
    <property type="evidence" value="ECO:0007669"/>
    <property type="project" value="InterPro"/>
</dbReference>
<dbReference type="Gene3D" id="3.40.850.10">
    <property type="entry name" value="Kinesin motor domain"/>
    <property type="match status" value="1"/>
</dbReference>
<organism evidence="10 11">
    <name type="scientific">Acrasis kona</name>
    <dbReference type="NCBI Taxonomy" id="1008807"/>
    <lineage>
        <taxon>Eukaryota</taxon>
        <taxon>Discoba</taxon>
        <taxon>Heterolobosea</taxon>
        <taxon>Tetramitia</taxon>
        <taxon>Eutetramitia</taxon>
        <taxon>Acrasidae</taxon>
        <taxon>Acrasis</taxon>
    </lineage>
</organism>
<gene>
    <name evidence="10" type="ORF">AKO1_011825</name>
</gene>
<feature type="compositionally biased region" description="Basic and acidic residues" evidence="8">
    <location>
        <begin position="1185"/>
        <end position="1354"/>
    </location>
</feature>
<feature type="compositionally biased region" description="Basic and acidic residues" evidence="8">
    <location>
        <begin position="1011"/>
        <end position="1036"/>
    </location>
</feature>
<dbReference type="SMART" id="SM00129">
    <property type="entry name" value="KISc"/>
    <property type="match status" value="1"/>
</dbReference>